<proteinExistence type="inferred from homology"/>
<comment type="pathway">
    <text evidence="2 15">Amino-acid biosynthesis; L-lysine biosynthesis via DAP pathway; (S)-tetrahydrodipicolinate from L-aspartate: step 2/4.</text>
</comment>
<evidence type="ECO:0000256" key="8">
    <source>
        <dbReference type="ARBA" id="ARBA00022697"/>
    </source>
</evidence>
<dbReference type="SMART" id="SM00859">
    <property type="entry name" value="Semialdhyde_dh"/>
    <property type="match status" value="1"/>
</dbReference>
<dbReference type="Pfam" id="PF02774">
    <property type="entry name" value="Semialdhyde_dhC"/>
    <property type="match status" value="1"/>
</dbReference>
<dbReference type="Gene3D" id="3.40.50.720">
    <property type="entry name" value="NAD(P)-binding Rossmann-like Domain"/>
    <property type="match status" value="1"/>
</dbReference>
<comment type="caution">
    <text evidence="15">Lacks conserved residue(s) required for the propagation of feature annotation.</text>
</comment>
<comment type="function">
    <text evidence="15">Catalyzes the NADPH-dependent formation of L-aspartate-semialdehyde (L-ASA) by the reductive dephosphorylation of L-aspartyl-4-phosphate.</text>
</comment>
<dbReference type="GO" id="GO:0004073">
    <property type="term" value="F:aspartate-semialdehyde dehydrogenase activity"/>
    <property type="evidence" value="ECO:0007669"/>
    <property type="project" value="UniProtKB-EC"/>
</dbReference>
<feature type="binding site" evidence="15">
    <location>
        <begin position="43"/>
        <end position="44"/>
    </location>
    <ligand>
        <name>NADP(+)</name>
        <dbReference type="ChEBI" id="CHEBI:58349"/>
    </ligand>
</feature>
<dbReference type="SUPFAM" id="SSF51735">
    <property type="entry name" value="NAD(P)-binding Rossmann-fold domains"/>
    <property type="match status" value="1"/>
</dbReference>
<dbReference type="PANTHER" id="PTHR46278">
    <property type="entry name" value="DEHYDROGENASE, PUTATIVE-RELATED"/>
    <property type="match status" value="1"/>
</dbReference>
<evidence type="ECO:0000256" key="10">
    <source>
        <dbReference type="ARBA" id="ARBA00022915"/>
    </source>
</evidence>
<dbReference type="NCBIfam" id="TIGR01296">
    <property type="entry name" value="asd_B"/>
    <property type="match status" value="1"/>
</dbReference>
<evidence type="ECO:0000256" key="1">
    <source>
        <dbReference type="ARBA" id="ARBA00005021"/>
    </source>
</evidence>
<keyword evidence="10 15" id="KW-0220">Diaminopimelate biosynthesis</keyword>
<evidence type="ECO:0000256" key="14">
    <source>
        <dbReference type="ARBA" id="ARBA00047891"/>
    </source>
</evidence>
<dbReference type="InterPro" id="IPR005986">
    <property type="entry name" value="Asp_semialdehyde_DH_beta"/>
</dbReference>
<dbReference type="NCBIfam" id="NF011456">
    <property type="entry name" value="PRK14874.1"/>
    <property type="match status" value="1"/>
</dbReference>
<dbReference type="EMBL" id="JAQOUE010000001">
    <property type="protein sequence ID" value="MDT7042409.1"/>
    <property type="molecule type" value="Genomic_DNA"/>
</dbReference>
<evidence type="ECO:0000256" key="7">
    <source>
        <dbReference type="ARBA" id="ARBA00022605"/>
    </source>
</evidence>
<sequence>MNKKSAYTVAVVGATGAVGTEMLSVLEERKFPVDHILPLASSKSAGEEVTFQGKDLVVKLLTKDSFQGVDIALFSAGGDVSKEYAPIAAKAGAVVIDNSSAWRMDPQVPLVVPEVNPQDISKHQGIIANPNCSTIQMVVALKPLHDHAKITRIVVSTYQSVSGTGKEAMDELAEQCRQLLTFGDINPKVYPHQIAFNCLPHIDDFLPSGYTKEEMKMVNETRKIMGEPTIGVSATTVRVPVFVSHAESINIETEKKLSVEEARAILSTAPGVQLFDDPSRGIYPLQLDAVGTDAVFVGRIREDDSIPKGLNLWVVADNLRKGAALNAVQIAEELVR</sequence>
<dbReference type="InterPro" id="IPR000534">
    <property type="entry name" value="Semialdehyde_DH_NAD-bd"/>
</dbReference>
<evidence type="ECO:0000313" key="17">
    <source>
        <dbReference type="EMBL" id="MDT7042409.1"/>
    </source>
</evidence>
<evidence type="ECO:0000313" key="18">
    <source>
        <dbReference type="Proteomes" id="UP001250932"/>
    </source>
</evidence>
<comment type="catalytic activity">
    <reaction evidence="14 15">
        <text>L-aspartate 4-semialdehyde + phosphate + NADP(+) = 4-phospho-L-aspartate + NADPH + H(+)</text>
        <dbReference type="Rhea" id="RHEA:24284"/>
        <dbReference type="ChEBI" id="CHEBI:15378"/>
        <dbReference type="ChEBI" id="CHEBI:43474"/>
        <dbReference type="ChEBI" id="CHEBI:57535"/>
        <dbReference type="ChEBI" id="CHEBI:57783"/>
        <dbReference type="ChEBI" id="CHEBI:58349"/>
        <dbReference type="ChEBI" id="CHEBI:537519"/>
        <dbReference type="EC" id="1.2.1.11"/>
    </reaction>
</comment>
<comment type="subunit">
    <text evidence="5 15">Homodimer.</text>
</comment>
<reference evidence="17 18" key="1">
    <citation type="journal article" date="2023" name="ISME J.">
        <title>Cultivation and genomic characterization of novel and ubiquitous marine nitrite-oxidizing bacteria from the Nitrospirales.</title>
        <authorList>
            <person name="Mueller A.J."/>
            <person name="Daebeler A."/>
            <person name="Herbold C.W."/>
            <person name="Kirkegaard R.H."/>
            <person name="Daims H."/>
        </authorList>
    </citation>
    <scope>NUCLEOTIDE SEQUENCE [LARGE SCALE GENOMIC DNA]</scope>
    <source>
        <strain evidence="17 18">EB</strain>
    </source>
</reference>
<dbReference type="InterPro" id="IPR012080">
    <property type="entry name" value="Asp_semialdehyde_DH"/>
</dbReference>
<feature type="active site" description="Proton acceptor" evidence="15">
    <location>
        <position position="245"/>
    </location>
</feature>
<accession>A0ABU3K7N9</accession>
<dbReference type="RefSeq" id="WP_313832815.1">
    <property type="nucleotide sequence ID" value="NZ_JAQOUE010000001.1"/>
</dbReference>
<feature type="binding site" evidence="15">
    <location>
        <position position="103"/>
    </location>
    <ligand>
        <name>phosphate</name>
        <dbReference type="ChEBI" id="CHEBI:43474"/>
    </ligand>
</feature>
<comment type="caution">
    <text evidence="17">The sequence shown here is derived from an EMBL/GenBank/DDBJ whole genome shotgun (WGS) entry which is preliminary data.</text>
</comment>
<protein>
    <recommendedName>
        <fullName evidence="6 15">Aspartate-semialdehyde dehydrogenase</fullName>
        <shortName evidence="15">ASA dehydrogenase</shortName>
        <shortName evidence="15">ASADH</shortName>
        <ecNumber evidence="6 15">1.2.1.11</ecNumber>
    </recommendedName>
    <alternativeName>
        <fullName evidence="15">Aspartate-beta-semialdehyde dehydrogenase</fullName>
    </alternativeName>
</protein>
<feature type="domain" description="Semialdehyde dehydrogenase NAD-binding" evidence="16">
    <location>
        <begin position="8"/>
        <end position="123"/>
    </location>
</feature>
<feature type="binding site" evidence="15">
    <location>
        <begin position="15"/>
        <end position="18"/>
    </location>
    <ligand>
        <name>NADP(+)</name>
        <dbReference type="ChEBI" id="CHEBI:58349"/>
    </ligand>
</feature>
<dbReference type="InterPro" id="IPR012280">
    <property type="entry name" value="Semialdhyde_DH_dimer_dom"/>
</dbReference>
<comment type="similarity">
    <text evidence="4 15">Belongs to the aspartate-semialdehyde dehydrogenase family.</text>
</comment>
<feature type="binding site" evidence="15">
    <location>
        <begin position="162"/>
        <end position="163"/>
    </location>
    <ligand>
        <name>NADP(+)</name>
        <dbReference type="ChEBI" id="CHEBI:58349"/>
    </ligand>
</feature>
<keyword evidence="9 15" id="KW-0521">NADP</keyword>
<dbReference type="HAMAP" id="MF_02121">
    <property type="entry name" value="ASADH"/>
    <property type="match status" value="1"/>
</dbReference>
<dbReference type="InterPro" id="IPR036291">
    <property type="entry name" value="NAD(P)-bd_dom_sf"/>
</dbReference>
<keyword evidence="13 15" id="KW-0486">Methionine biosynthesis</keyword>
<evidence type="ECO:0000256" key="5">
    <source>
        <dbReference type="ARBA" id="ARBA00011738"/>
    </source>
</evidence>
<comment type="pathway">
    <text evidence="3 15">Amino-acid biosynthesis; L-threonine biosynthesis; L-threonine from L-aspartate: step 2/5.</text>
</comment>
<evidence type="ECO:0000256" key="12">
    <source>
        <dbReference type="ARBA" id="ARBA00023154"/>
    </source>
</evidence>
<evidence type="ECO:0000256" key="11">
    <source>
        <dbReference type="ARBA" id="ARBA00023002"/>
    </source>
</evidence>
<evidence type="ECO:0000256" key="6">
    <source>
        <dbReference type="ARBA" id="ARBA00013120"/>
    </source>
</evidence>
<feature type="active site" description="Acyl-thioester intermediate" evidence="15">
    <location>
        <position position="132"/>
    </location>
</feature>
<feature type="binding site" evidence="15">
    <location>
        <position position="159"/>
    </location>
    <ligand>
        <name>substrate</name>
    </ligand>
</feature>
<dbReference type="NCBIfam" id="NF005957">
    <property type="entry name" value="PRK08040.1"/>
    <property type="match status" value="1"/>
</dbReference>
<evidence type="ECO:0000256" key="3">
    <source>
        <dbReference type="ARBA" id="ARBA00005097"/>
    </source>
</evidence>
<dbReference type="CDD" id="cd18131">
    <property type="entry name" value="ASADH_C_bac_euk_like"/>
    <property type="match status" value="1"/>
</dbReference>
<keyword evidence="18" id="KW-1185">Reference proteome</keyword>
<evidence type="ECO:0000256" key="15">
    <source>
        <dbReference type="HAMAP-Rule" id="MF_02121"/>
    </source>
</evidence>
<dbReference type="CDD" id="cd02316">
    <property type="entry name" value="VcASADH2_like_N"/>
    <property type="match status" value="1"/>
</dbReference>
<dbReference type="PIRSF" id="PIRSF000148">
    <property type="entry name" value="ASA_dh"/>
    <property type="match status" value="1"/>
</dbReference>
<evidence type="ECO:0000256" key="13">
    <source>
        <dbReference type="ARBA" id="ARBA00023167"/>
    </source>
</evidence>
<gene>
    <name evidence="15" type="primary">asd</name>
    <name evidence="17" type="ORF">PPG34_08595</name>
</gene>
<evidence type="ECO:0000256" key="2">
    <source>
        <dbReference type="ARBA" id="ARBA00005076"/>
    </source>
</evidence>
<keyword evidence="8 15" id="KW-0791">Threonine biosynthesis</keyword>
<evidence type="ECO:0000256" key="9">
    <source>
        <dbReference type="ARBA" id="ARBA00022857"/>
    </source>
</evidence>
<organism evidence="17 18">
    <name type="scientific">Candidatus Nitronereus thalassa</name>
    <dbReference type="NCBI Taxonomy" id="3020898"/>
    <lineage>
        <taxon>Bacteria</taxon>
        <taxon>Pseudomonadati</taxon>
        <taxon>Nitrospirota</taxon>
        <taxon>Nitrospiria</taxon>
        <taxon>Nitrospirales</taxon>
        <taxon>Nitrospiraceae</taxon>
        <taxon>Candidatus Nitronereus</taxon>
    </lineage>
</organism>
<evidence type="ECO:0000259" key="16">
    <source>
        <dbReference type="SMART" id="SM00859"/>
    </source>
</evidence>
<dbReference type="SUPFAM" id="SSF55347">
    <property type="entry name" value="Glyceraldehyde-3-phosphate dehydrogenase-like, C-terminal domain"/>
    <property type="match status" value="1"/>
</dbReference>
<evidence type="ECO:0000256" key="4">
    <source>
        <dbReference type="ARBA" id="ARBA00010584"/>
    </source>
</evidence>
<comment type="pathway">
    <text evidence="1 15">Amino-acid biosynthesis; L-methionine biosynthesis via de novo pathway; L-homoserine from L-aspartate: step 2/3.</text>
</comment>
<dbReference type="Gene3D" id="3.30.360.10">
    <property type="entry name" value="Dihydrodipicolinate Reductase, domain 2"/>
    <property type="match status" value="1"/>
</dbReference>
<dbReference type="PANTHER" id="PTHR46278:SF2">
    <property type="entry name" value="ASPARTATE-SEMIALDEHYDE DEHYDROGENASE"/>
    <property type="match status" value="1"/>
</dbReference>
<feature type="binding site" evidence="15">
    <location>
        <position position="318"/>
    </location>
    <ligand>
        <name>NADP(+)</name>
        <dbReference type="ChEBI" id="CHEBI:58349"/>
    </ligand>
</feature>
<keyword evidence="11 15" id="KW-0560">Oxidoreductase</keyword>
<dbReference type="Proteomes" id="UP001250932">
    <property type="component" value="Unassembled WGS sequence"/>
</dbReference>
<keyword evidence="12 15" id="KW-0457">Lysine biosynthesis</keyword>
<keyword evidence="7 15" id="KW-0028">Amino-acid biosynthesis</keyword>
<feature type="binding site" evidence="15">
    <location>
        <position position="238"/>
    </location>
    <ligand>
        <name>substrate</name>
    </ligand>
</feature>
<name>A0ABU3K7N9_9BACT</name>
<dbReference type="Pfam" id="PF01118">
    <property type="entry name" value="Semialdhyde_dh"/>
    <property type="match status" value="1"/>
</dbReference>
<dbReference type="EC" id="1.2.1.11" evidence="6 15"/>